<accession>A0A8C5WRA1</accession>
<keyword evidence="12" id="KW-1185">Reference proteome</keyword>
<dbReference type="GO" id="GO:0031145">
    <property type="term" value="P:anaphase-promoting complex-dependent catabolic process"/>
    <property type="evidence" value="ECO:0007669"/>
    <property type="project" value="TreeGrafter"/>
</dbReference>
<dbReference type="AlphaFoldDB" id="A0A8C5WRA1"/>
<dbReference type="Ensembl" id="ENSLLTT00000007472.1">
    <property type="protein sequence ID" value="ENSLLTP00000007198.1"/>
    <property type="gene ID" value="ENSLLTG00000005491.1"/>
</dbReference>
<evidence type="ECO:0000313" key="11">
    <source>
        <dbReference type="Ensembl" id="ENSLLTP00000007198.1"/>
    </source>
</evidence>
<protein>
    <submittedName>
        <fullName evidence="11">Uncharacterized protein</fullName>
    </submittedName>
</protein>
<dbReference type="GO" id="GO:0007417">
    <property type="term" value="P:central nervous system development"/>
    <property type="evidence" value="ECO:0007669"/>
    <property type="project" value="TreeGrafter"/>
</dbReference>
<evidence type="ECO:0000256" key="6">
    <source>
        <dbReference type="ARBA" id="ARBA00022490"/>
    </source>
</evidence>
<evidence type="ECO:0000256" key="9">
    <source>
        <dbReference type="ARBA" id="ARBA00022729"/>
    </source>
</evidence>
<evidence type="ECO:0000256" key="2">
    <source>
        <dbReference type="ARBA" id="ARBA00004496"/>
    </source>
</evidence>
<dbReference type="GO" id="GO:0042127">
    <property type="term" value="P:regulation of cell population proliferation"/>
    <property type="evidence" value="ECO:0007669"/>
    <property type="project" value="TreeGrafter"/>
</dbReference>
<dbReference type="PANTHER" id="PTHR31613:SF2">
    <property type="entry name" value="AUGURIN"/>
    <property type="match status" value="1"/>
</dbReference>
<evidence type="ECO:0000256" key="4">
    <source>
        <dbReference type="ARBA" id="ARBA00011014"/>
    </source>
</evidence>
<dbReference type="PANTHER" id="PTHR31613">
    <property type="entry name" value="AUGURIN"/>
    <property type="match status" value="1"/>
</dbReference>
<dbReference type="Proteomes" id="UP000694406">
    <property type="component" value="Unplaced"/>
</dbReference>
<keyword evidence="7" id="KW-0964">Secreted</keyword>
<evidence type="ECO:0000256" key="1">
    <source>
        <dbReference type="ARBA" id="ARBA00004221"/>
    </source>
</evidence>
<comment type="similarity">
    <text evidence="4">Belongs to the augurin family.</text>
</comment>
<evidence type="ECO:0000256" key="3">
    <source>
        <dbReference type="ARBA" id="ARBA00004613"/>
    </source>
</evidence>
<name>A0A8C5WRA1_LATLA</name>
<keyword evidence="5" id="KW-1003">Cell membrane</keyword>
<dbReference type="GO" id="GO:0005615">
    <property type="term" value="C:extracellular space"/>
    <property type="evidence" value="ECO:0007669"/>
    <property type="project" value="TreeGrafter"/>
</dbReference>
<dbReference type="GO" id="GO:0005737">
    <property type="term" value="C:cytoplasm"/>
    <property type="evidence" value="ECO:0007669"/>
    <property type="project" value="UniProtKB-SubCell"/>
</dbReference>
<dbReference type="GO" id="GO:0016324">
    <property type="term" value="C:apical plasma membrane"/>
    <property type="evidence" value="ECO:0007669"/>
    <property type="project" value="UniProtKB-SubCell"/>
</dbReference>
<organism evidence="11 12">
    <name type="scientific">Laticauda laticaudata</name>
    <name type="common">Blue-ringed sea krait</name>
    <name type="synonym">Blue-lipped sea krait</name>
    <dbReference type="NCBI Taxonomy" id="8630"/>
    <lineage>
        <taxon>Eukaryota</taxon>
        <taxon>Metazoa</taxon>
        <taxon>Chordata</taxon>
        <taxon>Craniata</taxon>
        <taxon>Vertebrata</taxon>
        <taxon>Euteleostomi</taxon>
        <taxon>Lepidosauria</taxon>
        <taxon>Squamata</taxon>
        <taxon>Bifurcata</taxon>
        <taxon>Unidentata</taxon>
        <taxon>Episquamata</taxon>
        <taxon>Toxicofera</taxon>
        <taxon>Serpentes</taxon>
        <taxon>Colubroidea</taxon>
        <taxon>Elapidae</taxon>
        <taxon>Laticaudinae</taxon>
        <taxon>Laticauda</taxon>
    </lineage>
</organism>
<proteinExistence type="inferred from homology"/>
<evidence type="ECO:0000313" key="12">
    <source>
        <dbReference type="Proteomes" id="UP000694406"/>
    </source>
</evidence>
<dbReference type="GO" id="GO:0090398">
    <property type="term" value="P:cellular senescence"/>
    <property type="evidence" value="ECO:0007669"/>
    <property type="project" value="TreeGrafter"/>
</dbReference>
<evidence type="ECO:0000256" key="8">
    <source>
        <dbReference type="ARBA" id="ARBA00022685"/>
    </source>
</evidence>
<keyword evidence="9" id="KW-0732">Signal</keyword>
<dbReference type="InterPro" id="IPR028173">
    <property type="entry name" value="Augurin"/>
</dbReference>
<keyword evidence="8" id="KW-0165">Cleavage on pair of basic residues</keyword>
<reference evidence="11" key="2">
    <citation type="submission" date="2025-09" db="UniProtKB">
        <authorList>
            <consortium name="Ensembl"/>
        </authorList>
    </citation>
    <scope>IDENTIFICATION</scope>
</reference>
<sequence length="123" mass="14338">IEFFIERDVILMELGVPLTLFLLLYSRGSFMTCGLQLPEFPWLAVEVHNTFYEHTASANLKVTFPLFLQKFEDYVSYWSNVGCVGHEYNGGYYHHHYDEDAPIGPRNPGTFRHGANVNYDDYY</sequence>
<keyword evidence="10" id="KW-0472">Membrane</keyword>
<reference evidence="11" key="1">
    <citation type="submission" date="2025-08" db="UniProtKB">
        <authorList>
            <consortium name="Ensembl"/>
        </authorList>
    </citation>
    <scope>IDENTIFICATION</scope>
</reference>
<evidence type="ECO:0000256" key="5">
    <source>
        <dbReference type="ARBA" id="ARBA00022475"/>
    </source>
</evidence>
<evidence type="ECO:0000256" key="10">
    <source>
        <dbReference type="ARBA" id="ARBA00023136"/>
    </source>
</evidence>
<dbReference type="Pfam" id="PF15187">
    <property type="entry name" value="Augurin"/>
    <property type="match status" value="1"/>
</dbReference>
<keyword evidence="6" id="KW-0963">Cytoplasm</keyword>
<dbReference type="GO" id="GO:0070314">
    <property type="term" value="P:G1 to G0 transition"/>
    <property type="evidence" value="ECO:0007669"/>
    <property type="project" value="TreeGrafter"/>
</dbReference>
<evidence type="ECO:0000256" key="7">
    <source>
        <dbReference type="ARBA" id="ARBA00022525"/>
    </source>
</evidence>
<dbReference type="GeneTree" id="ENSGT00390000000145"/>
<comment type="subcellular location">
    <subcellularLocation>
        <location evidence="1">Apical cell membrane</location>
    </subcellularLocation>
    <subcellularLocation>
        <location evidence="2">Cytoplasm</location>
    </subcellularLocation>
    <subcellularLocation>
        <location evidence="3">Secreted</location>
    </subcellularLocation>
</comment>